<sequence length="142" mass="16520">MSSSSTQDSSNPSISSRPPIWAQRLLSTREQDTTTAYEVTFTIKRSSRTAMGGMVIWADHYLLRHERFVRKTDDLMRRQAREDLGKRGIIATETELKKWKKDQLESLGVLQCLTKLLNDPDFEIFLLQKYNQPRIILEHHNG</sequence>
<dbReference type="OrthoDB" id="3356019at2759"/>
<dbReference type="GeneID" id="18924726"/>
<gene>
    <name evidence="1" type="ORF">MELLADRAFT_112575</name>
</gene>
<dbReference type="InParanoid" id="F4S6X6"/>
<name>F4S6X6_MELLP</name>
<evidence type="ECO:0000313" key="2">
    <source>
        <dbReference type="Proteomes" id="UP000001072"/>
    </source>
</evidence>
<keyword evidence="2" id="KW-1185">Reference proteome</keyword>
<dbReference type="VEuPathDB" id="FungiDB:MELLADRAFT_112575"/>
<dbReference type="HOGENOM" id="CLU_1816235_0_0_1"/>
<dbReference type="Proteomes" id="UP000001072">
    <property type="component" value="Unassembled WGS sequence"/>
</dbReference>
<dbReference type="AlphaFoldDB" id="F4S6X6"/>
<dbReference type="EMBL" id="GL883157">
    <property type="protein sequence ID" value="EGF99534.1"/>
    <property type="molecule type" value="Genomic_DNA"/>
</dbReference>
<protein>
    <submittedName>
        <fullName evidence="1">Uncharacterized protein</fullName>
    </submittedName>
</protein>
<accession>F4S6X6</accession>
<evidence type="ECO:0000313" key="1">
    <source>
        <dbReference type="EMBL" id="EGF99534.1"/>
    </source>
</evidence>
<organism evidence="2">
    <name type="scientific">Melampsora larici-populina (strain 98AG31 / pathotype 3-4-7)</name>
    <name type="common">Poplar leaf rust fungus</name>
    <dbReference type="NCBI Taxonomy" id="747676"/>
    <lineage>
        <taxon>Eukaryota</taxon>
        <taxon>Fungi</taxon>
        <taxon>Dikarya</taxon>
        <taxon>Basidiomycota</taxon>
        <taxon>Pucciniomycotina</taxon>
        <taxon>Pucciniomycetes</taxon>
        <taxon>Pucciniales</taxon>
        <taxon>Melampsoraceae</taxon>
        <taxon>Melampsora</taxon>
    </lineage>
</organism>
<proteinExistence type="predicted"/>
<dbReference type="RefSeq" id="XP_007417174.1">
    <property type="nucleotide sequence ID" value="XM_007417112.1"/>
</dbReference>
<reference evidence="2" key="1">
    <citation type="journal article" date="2011" name="Proc. Natl. Acad. Sci. U.S.A.">
        <title>Obligate biotrophy features unraveled by the genomic analysis of rust fungi.</title>
        <authorList>
            <person name="Duplessis S."/>
            <person name="Cuomo C.A."/>
            <person name="Lin Y.-C."/>
            <person name="Aerts A."/>
            <person name="Tisserant E."/>
            <person name="Veneault-Fourrey C."/>
            <person name="Joly D.L."/>
            <person name="Hacquard S."/>
            <person name="Amselem J."/>
            <person name="Cantarel B.L."/>
            <person name="Chiu R."/>
            <person name="Coutinho P.M."/>
            <person name="Feau N."/>
            <person name="Field M."/>
            <person name="Frey P."/>
            <person name="Gelhaye E."/>
            <person name="Goldberg J."/>
            <person name="Grabherr M.G."/>
            <person name="Kodira C.D."/>
            <person name="Kohler A."/>
            <person name="Kuees U."/>
            <person name="Lindquist E.A."/>
            <person name="Lucas S.M."/>
            <person name="Mago R."/>
            <person name="Mauceli E."/>
            <person name="Morin E."/>
            <person name="Murat C."/>
            <person name="Pangilinan J.L."/>
            <person name="Park R."/>
            <person name="Pearson M."/>
            <person name="Quesneville H."/>
            <person name="Rouhier N."/>
            <person name="Sakthikumar S."/>
            <person name="Salamov A.A."/>
            <person name="Schmutz J."/>
            <person name="Selles B."/>
            <person name="Shapiro H."/>
            <person name="Tanguay P."/>
            <person name="Tuskan G.A."/>
            <person name="Henrissat B."/>
            <person name="Van de Peer Y."/>
            <person name="Rouze P."/>
            <person name="Ellis J.G."/>
            <person name="Dodds P.N."/>
            <person name="Schein J.E."/>
            <person name="Zhong S."/>
            <person name="Hamelin R.C."/>
            <person name="Grigoriev I.V."/>
            <person name="Szabo L.J."/>
            <person name="Martin F."/>
        </authorList>
    </citation>
    <scope>NUCLEOTIDE SEQUENCE [LARGE SCALE GENOMIC DNA]</scope>
    <source>
        <strain evidence="2">98AG31 / pathotype 3-4-7</strain>
    </source>
</reference>
<dbReference type="KEGG" id="mlr:MELLADRAFT_112575"/>